<feature type="compositionally biased region" description="Low complexity" evidence="9">
    <location>
        <begin position="115"/>
        <end position="137"/>
    </location>
</feature>
<keyword evidence="7" id="KW-0811">Translocation</keyword>
<keyword evidence="5" id="KW-0653">Protein transport</keyword>
<dbReference type="AlphaFoldDB" id="A0A328ALB9"/>
<dbReference type="EMBL" id="QFYQ01000001">
    <property type="protein sequence ID" value="RAK55733.1"/>
    <property type="molecule type" value="Genomic_DNA"/>
</dbReference>
<name>A0A328ALB9_9CAUL</name>
<evidence type="ECO:0000256" key="1">
    <source>
        <dbReference type="ARBA" id="ARBA00004167"/>
    </source>
</evidence>
<evidence type="ECO:0000256" key="8">
    <source>
        <dbReference type="ARBA" id="ARBA00023136"/>
    </source>
</evidence>
<keyword evidence="6" id="KW-1133">Transmembrane helix</keyword>
<evidence type="ECO:0000256" key="7">
    <source>
        <dbReference type="ARBA" id="ARBA00023010"/>
    </source>
</evidence>
<dbReference type="Gene3D" id="1.20.5.3310">
    <property type="match status" value="1"/>
</dbReference>
<keyword evidence="3" id="KW-1003">Cell membrane</keyword>
<dbReference type="Pfam" id="PF02416">
    <property type="entry name" value="TatA_B_E"/>
    <property type="match status" value="1"/>
</dbReference>
<feature type="compositionally biased region" description="Low complexity" evidence="9">
    <location>
        <begin position="159"/>
        <end position="176"/>
    </location>
</feature>
<protein>
    <submittedName>
        <fullName evidence="10">Twin-arginine translocase subunit TatB</fullName>
    </submittedName>
</protein>
<evidence type="ECO:0000313" key="11">
    <source>
        <dbReference type="Proteomes" id="UP000249254"/>
    </source>
</evidence>
<evidence type="ECO:0000313" key="10">
    <source>
        <dbReference type="EMBL" id="RAK55733.1"/>
    </source>
</evidence>
<dbReference type="InterPro" id="IPR018448">
    <property type="entry name" value="TatB"/>
</dbReference>
<accession>A0A328ALB9</accession>
<evidence type="ECO:0000256" key="9">
    <source>
        <dbReference type="SAM" id="MobiDB-lite"/>
    </source>
</evidence>
<keyword evidence="2" id="KW-0813">Transport</keyword>
<organism evidence="10 11">
    <name type="scientific">Phenylobacterium soli</name>
    <dbReference type="NCBI Taxonomy" id="2170551"/>
    <lineage>
        <taxon>Bacteria</taxon>
        <taxon>Pseudomonadati</taxon>
        <taxon>Pseudomonadota</taxon>
        <taxon>Alphaproteobacteria</taxon>
        <taxon>Caulobacterales</taxon>
        <taxon>Caulobacteraceae</taxon>
        <taxon>Phenylobacterium</taxon>
    </lineage>
</organism>
<evidence type="ECO:0000256" key="5">
    <source>
        <dbReference type="ARBA" id="ARBA00022927"/>
    </source>
</evidence>
<sequence>MFLEGKSLELLLAAIAALVIVGPKDLPILLRRLGQFMAKLRGMAAEFRASFDEMARQSELDELRREVEALRRGQLADEAARAAGLAETNQVVGEIHQSLADVGVQLHPPMSYQYSEAPSAPGPAEAAPAMTIAAAEPAPKKPRARAKAPAAAKDKPEAAPRAPAKTTAKKAAAGAKPDARTRARKPAGGEG</sequence>
<keyword evidence="4" id="KW-0812">Transmembrane</keyword>
<evidence type="ECO:0000256" key="2">
    <source>
        <dbReference type="ARBA" id="ARBA00022448"/>
    </source>
</evidence>
<feature type="region of interest" description="Disordered" evidence="9">
    <location>
        <begin position="113"/>
        <end position="191"/>
    </location>
</feature>
<evidence type="ECO:0000256" key="4">
    <source>
        <dbReference type="ARBA" id="ARBA00022692"/>
    </source>
</evidence>
<keyword evidence="11" id="KW-1185">Reference proteome</keyword>
<dbReference type="NCBIfam" id="TIGR01410">
    <property type="entry name" value="tatB"/>
    <property type="match status" value="1"/>
</dbReference>
<comment type="caution">
    <text evidence="10">The sequence shown here is derived from an EMBL/GenBank/DDBJ whole genome shotgun (WGS) entry which is preliminary data.</text>
</comment>
<dbReference type="Proteomes" id="UP000249254">
    <property type="component" value="Unassembled WGS sequence"/>
</dbReference>
<dbReference type="GO" id="GO:0016020">
    <property type="term" value="C:membrane"/>
    <property type="evidence" value="ECO:0007669"/>
    <property type="project" value="InterPro"/>
</dbReference>
<proteinExistence type="predicted"/>
<dbReference type="RefSeq" id="WP_111529481.1">
    <property type="nucleotide sequence ID" value="NZ_JBHRSG010000003.1"/>
</dbReference>
<evidence type="ECO:0000256" key="6">
    <source>
        <dbReference type="ARBA" id="ARBA00022989"/>
    </source>
</evidence>
<keyword evidence="8" id="KW-0472">Membrane</keyword>
<dbReference type="GO" id="GO:0008320">
    <property type="term" value="F:protein transmembrane transporter activity"/>
    <property type="evidence" value="ECO:0007669"/>
    <property type="project" value="InterPro"/>
</dbReference>
<comment type="subcellular location">
    <subcellularLocation>
        <location evidence="1">Membrane</location>
        <topology evidence="1">Single-pass membrane protein</topology>
    </subcellularLocation>
</comment>
<dbReference type="InterPro" id="IPR003369">
    <property type="entry name" value="TatA/B/E"/>
</dbReference>
<reference evidence="11" key="1">
    <citation type="submission" date="2018-05" db="EMBL/GenBank/DDBJ databases">
        <authorList>
            <person name="Li X."/>
        </authorList>
    </citation>
    <scope>NUCLEOTIDE SEQUENCE [LARGE SCALE GENOMIC DNA]</scope>
    <source>
        <strain evidence="11">LX32</strain>
    </source>
</reference>
<dbReference type="GO" id="GO:0043953">
    <property type="term" value="P:protein transport by the Tat complex"/>
    <property type="evidence" value="ECO:0007669"/>
    <property type="project" value="InterPro"/>
</dbReference>
<gene>
    <name evidence="10" type="primary">tatB</name>
    <name evidence="10" type="ORF">DJ017_15045</name>
</gene>
<evidence type="ECO:0000256" key="3">
    <source>
        <dbReference type="ARBA" id="ARBA00022475"/>
    </source>
</evidence>